<sequence>MNLPKRVEIIESGPRDGIQNEKIFISTNSKLQLIHALSETGIKRMEATSFVSPKHVPQMADGAEVFRNINKREDVQYMTLIPNKRGFDLAKDVGATSLALFVAASETFNKKNVRMSIEESLFQLSSVVEEAKNENMFIRFHISTAFYCPYEGTVQEETTLGLVHALEKLNVDEIVLCDTIGRANPKQVYHLFGKTLDFSPRAKITAHFHDTYGLSKANSLAALQAGISSFDTSIGGLGGCPFAPGAAGNDSTEDFVFMLHEMGVETGVDFDKLMQCVNLIKEMTNRTLTGHLHKIANPNSPDNNTNDIVKLNS</sequence>
<proteinExistence type="inferred from homology"/>
<dbReference type="EC" id="4.1.3.4" evidence="6"/>
<dbReference type="InterPro" id="IPR000891">
    <property type="entry name" value="PYR_CT"/>
</dbReference>
<evidence type="ECO:0000256" key="4">
    <source>
        <dbReference type="SAM" id="MobiDB-lite"/>
    </source>
</evidence>
<protein>
    <submittedName>
        <fullName evidence="6">Hydroxymethylglutaryl-CoA lyase</fullName>
        <ecNumber evidence="6">4.1.3.4</ecNumber>
    </submittedName>
</protein>
<dbReference type="PROSITE" id="PS50991">
    <property type="entry name" value="PYR_CT"/>
    <property type="match status" value="1"/>
</dbReference>
<organism evidence="6 7">
    <name type="scientific">Peribacillus butanolivorans</name>
    <dbReference type="NCBI Taxonomy" id="421767"/>
    <lineage>
        <taxon>Bacteria</taxon>
        <taxon>Bacillati</taxon>
        <taxon>Bacillota</taxon>
        <taxon>Bacilli</taxon>
        <taxon>Bacillales</taxon>
        <taxon>Bacillaceae</taxon>
        <taxon>Peribacillus</taxon>
    </lineage>
</organism>
<dbReference type="PANTHER" id="PTHR42738">
    <property type="entry name" value="HYDROXYMETHYLGLUTARYL-COA LYASE"/>
    <property type="match status" value="1"/>
</dbReference>
<dbReference type="GO" id="GO:0006552">
    <property type="term" value="P:L-leucine catabolic process"/>
    <property type="evidence" value="ECO:0007669"/>
    <property type="project" value="TreeGrafter"/>
</dbReference>
<reference evidence="6 7" key="1">
    <citation type="submission" date="2017-09" db="EMBL/GenBank/DDBJ databases">
        <title>Large-scale bioinformatics analysis of Bacillus genomes uncovers conserved roles of natural products in bacterial physiology.</title>
        <authorList>
            <consortium name="Agbiome Team Llc"/>
            <person name="Bleich R.M."/>
            <person name="Kirk G.J."/>
            <person name="Santa Maria K.C."/>
            <person name="Allen S.E."/>
            <person name="Farag S."/>
            <person name="Shank E.A."/>
            <person name="Bowers A."/>
        </authorList>
    </citation>
    <scope>NUCLEOTIDE SEQUENCE [LARGE SCALE GENOMIC DNA]</scope>
    <source>
        <strain evidence="6 7">AFS003229</strain>
    </source>
</reference>
<dbReference type="Pfam" id="PF00682">
    <property type="entry name" value="HMGL-like"/>
    <property type="match status" value="1"/>
</dbReference>
<dbReference type="CDD" id="cd07938">
    <property type="entry name" value="DRE_TIM_HMGL"/>
    <property type="match status" value="1"/>
</dbReference>
<dbReference type="EMBL" id="NUEQ01000101">
    <property type="protein sequence ID" value="PEJ27356.1"/>
    <property type="molecule type" value="Genomic_DNA"/>
</dbReference>
<dbReference type="InterPro" id="IPR013785">
    <property type="entry name" value="Aldolase_TIM"/>
</dbReference>
<feature type="domain" description="Pyruvate carboxyltransferase" evidence="5">
    <location>
        <begin position="7"/>
        <end position="274"/>
    </location>
</feature>
<dbReference type="Proteomes" id="UP000220106">
    <property type="component" value="Unassembled WGS sequence"/>
</dbReference>
<dbReference type="GO" id="GO:0046951">
    <property type="term" value="P:ketone body biosynthetic process"/>
    <property type="evidence" value="ECO:0007669"/>
    <property type="project" value="TreeGrafter"/>
</dbReference>
<feature type="compositionally biased region" description="Polar residues" evidence="4">
    <location>
        <begin position="297"/>
        <end position="313"/>
    </location>
</feature>
<dbReference type="PANTHER" id="PTHR42738:SF7">
    <property type="entry name" value="HYDROXYMETHYLGLUTARYL-COA LYASE"/>
    <property type="match status" value="1"/>
</dbReference>
<dbReference type="GO" id="GO:0004419">
    <property type="term" value="F:hydroxymethylglutaryl-CoA lyase activity"/>
    <property type="evidence" value="ECO:0007669"/>
    <property type="project" value="UniProtKB-EC"/>
</dbReference>
<evidence type="ECO:0000256" key="1">
    <source>
        <dbReference type="ARBA" id="ARBA00009405"/>
    </source>
</evidence>
<comment type="caution">
    <text evidence="6">The sequence shown here is derived from an EMBL/GenBank/DDBJ whole genome shotgun (WGS) entry which is preliminary data.</text>
</comment>
<dbReference type="RefSeq" id="WP_098177656.1">
    <property type="nucleotide sequence ID" value="NZ_JBHJQV010000042.1"/>
</dbReference>
<evidence type="ECO:0000313" key="6">
    <source>
        <dbReference type="EMBL" id="PEJ27356.1"/>
    </source>
</evidence>
<gene>
    <name evidence="6" type="ORF">CN689_23935</name>
</gene>
<feature type="region of interest" description="Disordered" evidence="4">
    <location>
        <begin position="292"/>
        <end position="313"/>
    </location>
</feature>
<keyword evidence="3 6" id="KW-0456">Lyase</keyword>
<name>A0AAX0RZT5_9BACI</name>
<dbReference type="NCBIfam" id="NF004283">
    <property type="entry name" value="PRK05692.1"/>
    <property type="match status" value="1"/>
</dbReference>
<evidence type="ECO:0000256" key="3">
    <source>
        <dbReference type="ARBA" id="ARBA00023239"/>
    </source>
</evidence>
<keyword evidence="2" id="KW-0479">Metal-binding</keyword>
<dbReference type="SUPFAM" id="SSF51569">
    <property type="entry name" value="Aldolase"/>
    <property type="match status" value="1"/>
</dbReference>
<dbReference type="InterPro" id="IPR043594">
    <property type="entry name" value="HMGL"/>
</dbReference>
<dbReference type="Gene3D" id="3.20.20.70">
    <property type="entry name" value="Aldolase class I"/>
    <property type="match status" value="1"/>
</dbReference>
<evidence type="ECO:0000256" key="2">
    <source>
        <dbReference type="ARBA" id="ARBA00022723"/>
    </source>
</evidence>
<accession>A0AAX0RZT5</accession>
<dbReference type="AlphaFoldDB" id="A0AAX0RZT5"/>
<comment type="similarity">
    <text evidence="1">Belongs to the HMG-CoA lyase family.</text>
</comment>
<evidence type="ECO:0000313" key="7">
    <source>
        <dbReference type="Proteomes" id="UP000220106"/>
    </source>
</evidence>
<dbReference type="GO" id="GO:0046872">
    <property type="term" value="F:metal ion binding"/>
    <property type="evidence" value="ECO:0007669"/>
    <property type="project" value="UniProtKB-KW"/>
</dbReference>
<evidence type="ECO:0000259" key="5">
    <source>
        <dbReference type="PROSITE" id="PS50991"/>
    </source>
</evidence>
<dbReference type="FunFam" id="3.20.20.70:FF:000071">
    <property type="entry name" value="Hydroxymethylglutaryl-CoA lyase"/>
    <property type="match status" value="1"/>
</dbReference>